<keyword evidence="3" id="KW-1185">Reference proteome</keyword>
<dbReference type="Proteomes" id="UP001066276">
    <property type="component" value="Chromosome 4_1"/>
</dbReference>
<evidence type="ECO:0000313" key="2">
    <source>
        <dbReference type="EMBL" id="KAJ1170487.1"/>
    </source>
</evidence>
<gene>
    <name evidence="2" type="ORF">NDU88_002362</name>
</gene>
<feature type="region of interest" description="Disordered" evidence="1">
    <location>
        <begin position="1"/>
        <end position="82"/>
    </location>
</feature>
<dbReference type="AlphaFoldDB" id="A0AAV7T251"/>
<sequence>MLRARRAEPAGSTQSHRLVSPHAALAQRKPVGQIPPGDRASLSTVMTRLGRRTTASARFSPHFGSRENSRSRERETKVTWPKKQTKLGTESMIISDEKKP</sequence>
<comment type="caution">
    <text evidence="2">The sequence shown here is derived from an EMBL/GenBank/DDBJ whole genome shotgun (WGS) entry which is preliminary data.</text>
</comment>
<protein>
    <submittedName>
        <fullName evidence="2">Uncharacterized protein</fullName>
    </submittedName>
</protein>
<dbReference type="EMBL" id="JANPWB010000007">
    <property type="protein sequence ID" value="KAJ1170487.1"/>
    <property type="molecule type" value="Genomic_DNA"/>
</dbReference>
<feature type="compositionally biased region" description="Basic and acidic residues" evidence="1">
    <location>
        <begin position="64"/>
        <end position="77"/>
    </location>
</feature>
<reference evidence="2" key="1">
    <citation type="journal article" date="2022" name="bioRxiv">
        <title>Sequencing and chromosome-scale assembly of the giantPleurodeles waltlgenome.</title>
        <authorList>
            <person name="Brown T."/>
            <person name="Elewa A."/>
            <person name="Iarovenko S."/>
            <person name="Subramanian E."/>
            <person name="Araus A.J."/>
            <person name="Petzold A."/>
            <person name="Susuki M."/>
            <person name="Suzuki K.-i.T."/>
            <person name="Hayashi T."/>
            <person name="Toyoda A."/>
            <person name="Oliveira C."/>
            <person name="Osipova E."/>
            <person name="Leigh N.D."/>
            <person name="Simon A."/>
            <person name="Yun M.H."/>
        </authorList>
    </citation>
    <scope>NUCLEOTIDE SEQUENCE</scope>
    <source>
        <strain evidence="2">20211129_DDA</strain>
        <tissue evidence="2">Liver</tissue>
    </source>
</reference>
<proteinExistence type="predicted"/>
<evidence type="ECO:0000256" key="1">
    <source>
        <dbReference type="SAM" id="MobiDB-lite"/>
    </source>
</evidence>
<organism evidence="2 3">
    <name type="scientific">Pleurodeles waltl</name>
    <name type="common">Iberian ribbed newt</name>
    <dbReference type="NCBI Taxonomy" id="8319"/>
    <lineage>
        <taxon>Eukaryota</taxon>
        <taxon>Metazoa</taxon>
        <taxon>Chordata</taxon>
        <taxon>Craniata</taxon>
        <taxon>Vertebrata</taxon>
        <taxon>Euteleostomi</taxon>
        <taxon>Amphibia</taxon>
        <taxon>Batrachia</taxon>
        <taxon>Caudata</taxon>
        <taxon>Salamandroidea</taxon>
        <taxon>Salamandridae</taxon>
        <taxon>Pleurodelinae</taxon>
        <taxon>Pleurodeles</taxon>
    </lineage>
</organism>
<name>A0AAV7T251_PLEWA</name>
<evidence type="ECO:0000313" key="3">
    <source>
        <dbReference type="Proteomes" id="UP001066276"/>
    </source>
</evidence>
<accession>A0AAV7T251</accession>